<dbReference type="SUPFAM" id="SSF55174">
    <property type="entry name" value="Alpha-L RNA-binding motif"/>
    <property type="match status" value="1"/>
</dbReference>
<organism evidence="6 7">
    <name type="scientific">Desulfonema ishimotonii</name>
    <dbReference type="NCBI Taxonomy" id="45657"/>
    <lineage>
        <taxon>Bacteria</taxon>
        <taxon>Pseudomonadati</taxon>
        <taxon>Thermodesulfobacteriota</taxon>
        <taxon>Desulfobacteria</taxon>
        <taxon>Desulfobacterales</taxon>
        <taxon>Desulfococcaceae</taxon>
        <taxon>Desulfonema</taxon>
    </lineage>
</organism>
<dbReference type="EC" id="5.4.99.-" evidence="4"/>
<dbReference type="Proteomes" id="UP000288096">
    <property type="component" value="Unassembled WGS sequence"/>
</dbReference>
<comment type="caution">
    <text evidence="6">The sequence shown here is derived from an EMBL/GenBank/DDBJ whole genome shotgun (WGS) entry which is preliminary data.</text>
</comment>
<dbReference type="PANTHER" id="PTHR47683:SF2">
    <property type="entry name" value="RNA-BINDING S4 DOMAIN-CONTAINING PROTEIN"/>
    <property type="match status" value="1"/>
</dbReference>
<dbReference type="InterPro" id="IPR000748">
    <property type="entry name" value="PsdUridine_synth_RsuA/RluB/E/F"/>
</dbReference>
<dbReference type="OrthoDB" id="9807213at2"/>
<sequence>MENNDLIRLQKFLSMAGVCSRRHGEVYIRDGRVRVNGEVVTVLGTKVDPERDRVAVDGKPVGLREKRVYIALNKPRGYVTSCEQPGDRIVLELIDIPERVYPIGRLDKDSTGLLLLTNDGALHHRLAHPSFDHEKEYDVTVGRPIPDGALHKMGKGLPLMGTMTRPARIRRVSPSRFRITLREGRNRQIRRMVRKVGAHVATLRRLRVANIRLGSLAEGSWRFLTPEEVRGLIRGVSG</sequence>
<dbReference type="GO" id="GO:0003723">
    <property type="term" value="F:RNA binding"/>
    <property type="evidence" value="ECO:0007669"/>
    <property type="project" value="UniProtKB-KW"/>
</dbReference>
<comment type="similarity">
    <text evidence="1 4">Belongs to the pseudouridine synthase RsuA family.</text>
</comment>
<evidence type="ECO:0000313" key="6">
    <source>
        <dbReference type="EMBL" id="GBC61293.1"/>
    </source>
</evidence>
<dbReference type="InterPro" id="IPR006145">
    <property type="entry name" value="PsdUridine_synth_RsuA/RluA"/>
</dbReference>
<evidence type="ECO:0000313" key="7">
    <source>
        <dbReference type="Proteomes" id="UP000288096"/>
    </source>
</evidence>
<dbReference type="SMART" id="SM00363">
    <property type="entry name" value="S4"/>
    <property type="match status" value="1"/>
</dbReference>
<dbReference type="EMBL" id="BEXT01000001">
    <property type="protein sequence ID" value="GBC61293.1"/>
    <property type="molecule type" value="Genomic_DNA"/>
</dbReference>
<dbReference type="GO" id="GO:0120159">
    <property type="term" value="F:rRNA pseudouridine synthase activity"/>
    <property type="evidence" value="ECO:0007669"/>
    <property type="project" value="UniProtKB-ARBA"/>
</dbReference>
<dbReference type="InterPro" id="IPR050343">
    <property type="entry name" value="RsuA_PseudoU_synthase"/>
</dbReference>
<dbReference type="PROSITE" id="PS01149">
    <property type="entry name" value="PSI_RSU"/>
    <property type="match status" value="1"/>
</dbReference>
<evidence type="ECO:0000256" key="2">
    <source>
        <dbReference type="ARBA" id="ARBA00023235"/>
    </source>
</evidence>
<keyword evidence="3" id="KW-0694">RNA-binding</keyword>
<keyword evidence="7" id="KW-1185">Reference proteome</keyword>
<proteinExistence type="inferred from homology"/>
<dbReference type="RefSeq" id="WP_124328598.1">
    <property type="nucleotide sequence ID" value="NZ_BEXT01000001.1"/>
</dbReference>
<dbReference type="InterPro" id="IPR036986">
    <property type="entry name" value="S4_RNA-bd_sf"/>
</dbReference>
<dbReference type="InterPro" id="IPR020103">
    <property type="entry name" value="PsdUridine_synth_cat_dom_sf"/>
</dbReference>
<name>A0A401FWH4_9BACT</name>
<dbReference type="PROSITE" id="PS50889">
    <property type="entry name" value="S4"/>
    <property type="match status" value="1"/>
</dbReference>
<dbReference type="SUPFAM" id="SSF55120">
    <property type="entry name" value="Pseudouridine synthase"/>
    <property type="match status" value="1"/>
</dbReference>
<dbReference type="Pfam" id="PF01479">
    <property type="entry name" value="S4"/>
    <property type="match status" value="1"/>
</dbReference>
<evidence type="ECO:0000256" key="3">
    <source>
        <dbReference type="PROSITE-ProRule" id="PRU00182"/>
    </source>
</evidence>
<dbReference type="InterPro" id="IPR018496">
    <property type="entry name" value="PsdUridine_synth_RsuA/RluB_CS"/>
</dbReference>
<evidence type="ECO:0000259" key="5">
    <source>
        <dbReference type="SMART" id="SM00363"/>
    </source>
</evidence>
<protein>
    <recommendedName>
        <fullName evidence="4">Pseudouridine synthase</fullName>
        <ecNumber evidence="4">5.4.99.-</ecNumber>
    </recommendedName>
</protein>
<dbReference type="AlphaFoldDB" id="A0A401FWH4"/>
<dbReference type="Gene3D" id="3.30.70.1560">
    <property type="entry name" value="Alpha-L RNA-binding motif"/>
    <property type="match status" value="1"/>
</dbReference>
<evidence type="ECO:0000256" key="4">
    <source>
        <dbReference type="RuleBase" id="RU003887"/>
    </source>
</evidence>
<dbReference type="InterPro" id="IPR002942">
    <property type="entry name" value="S4_RNA-bd"/>
</dbReference>
<accession>A0A401FWH4</accession>
<dbReference type="InterPro" id="IPR020094">
    <property type="entry name" value="TruA/RsuA/RluB/E/F_N"/>
</dbReference>
<reference evidence="7" key="2">
    <citation type="submission" date="2019-01" db="EMBL/GenBank/DDBJ databases">
        <title>Genome sequence of Desulfonema ishimotonii strain Tokyo 01.</title>
        <authorList>
            <person name="Fukui M."/>
        </authorList>
    </citation>
    <scope>NUCLEOTIDE SEQUENCE [LARGE SCALE GENOMIC DNA]</scope>
    <source>
        <strain evidence="7">Tokyo 01</strain>
    </source>
</reference>
<dbReference type="InterPro" id="IPR042092">
    <property type="entry name" value="PsdUridine_s_RsuA/RluB/E/F_cat"/>
</dbReference>
<dbReference type="PANTHER" id="PTHR47683">
    <property type="entry name" value="PSEUDOURIDINE SYNTHASE FAMILY PROTEIN-RELATED"/>
    <property type="match status" value="1"/>
</dbReference>
<dbReference type="GO" id="GO:0000455">
    <property type="term" value="P:enzyme-directed rRNA pseudouridine synthesis"/>
    <property type="evidence" value="ECO:0007669"/>
    <property type="project" value="UniProtKB-ARBA"/>
</dbReference>
<gene>
    <name evidence="6" type="ORF">DENIS_2253</name>
</gene>
<dbReference type="Gene3D" id="3.10.290.10">
    <property type="entry name" value="RNA-binding S4 domain"/>
    <property type="match status" value="1"/>
</dbReference>
<reference evidence="7" key="1">
    <citation type="submission" date="2017-11" db="EMBL/GenBank/DDBJ databases">
        <authorList>
            <person name="Watanabe M."/>
            <person name="Kojima H."/>
        </authorList>
    </citation>
    <scope>NUCLEOTIDE SEQUENCE [LARGE SCALE GENOMIC DNA]</scope>
    <source>
        <strain evidence="7">Tokyo 01</strain>
    </source>
</reference>
<dbReference type="FunFam" id="3.10.290.10:FF:000003">
    <property type="entry name" value="Pseudouridine synthase"/>
    <property type="match status" value="1"/>
</dbReference>
<feature type="domain" description="RNA-binding S4" evidence="5">
    <location>
        <begin position="7"/>
        <end position="71"/>
    </location>
</feature>
<dbReference type="Gene3D" id="3.30.70.580">
    <property type="entry name" value="Pseudouridine synthase I, catalytic domain, N-terminal subdomain"/>
    <property type="match status" value="1"/>
</dbReference>
<keyword evidence="2 4" id="KW-0413">Isomerase</keyword>
<dbReference type="NCBIfam" id="TIGR00093">
    <property type="entry name" value="pseudouridine synthase"/>
    <property type="match status" value="1"/>
</dbReference>
<dbReference type="Pfam" id="PF00849">
    <property type="entry name" value="PseudoU_synth_2"/>
    <property type="match status" value="1"/>
</dbReference>
<dbReference type="CDD" id="cd00165">
    <property type="entry name" value="S4"/>
    <property type="match status" value="1"/>
</dbReference>
<evidence type="ECO:0000256" key="1">
    <source>
        <dbReference type="ARBA" id="ARBA00008348"/>
    </source>
</evidence>